<sequence length="103" mass="11795">MSESESESTIGLFAQMLVKMKESAVANKQYLPRDAFDDLLSWENVREELAEANMDEQNLLNFIMKEAWMIFAILVQSDLVAAASELLKYKLTDEYLPVEEKKG</sequence>
<keyword evidence="2" id="KW-1185">Reference proteome</keyword>
<protein>
    <submittedName>
        <fullName evidence="1">Uncharacterized protein</fullName>
    </submittedName>
</protein>
<name>A0A8E2ERV2_9PEZI</name>
<organism evidence="1 2">
    <name type="scientific">Glonium stellatum</name>
    <dbReference type="NCBI Taxonomy" id="574774"/>
    <lineage>
        <taxon>Eukaryota</taxon>
        <taxon>Fungi</taxon>
        <taxon>Dikarya</taxon>
        <taxon>Ascomycota</taxon>
        <taxon>Pezizomycotina</taxon>
        <taxon>Dothideomycetes</taxon>
        <taxon>Pleosporomycetidae</taxon>
        <taxon>Gloniales</taxon>
        <taxon>Gloniaceae</taxon>
        <taxon>Glonium</taxon>
    </lineage>
</organism>
<evidence type="ECO:0000313" key="1">
    <source>
        <dbReference type="EMBL" id="OCL03684.1"/>
    </source>
</evidence>
<evidence type="ECO:0000313" key="2">
    <source>
        <dbReference type="Proteomes" id="UP000250140"/>
    </source>
</evidence>
<dbReference type="EMBL" id="KV750697">
    <property type="protein sequence ID" value="OCL03684.1"/>
    <property type="molecule type" value="Genomic_DNA"/>
</dbReference>
<reference evidence="1 2" key="1">
    <citation type="journal article" date="2016" name="Nat. Commun.">
        <title>Ectomycorrhizal ecology is imprinted in the genome of the dominant symbiotic fungus Cenococcum geophilum.</title>
        <authorList>
            <consortium name="DOE Joint Genome Institute"/>
            <person name="Peter M."/>
            <person name="Kohler A."/>
            <person name="Ohm R.A."/>
            <person name="Kuo A."/>
            <person name="Krutzmann J."/>
            <person name="Morin E."/>
            <person name="Arend M."/>
            <person name="Barry K.W."/>
            <person name="Binder M."/>
            <person name="Choi C."/>
            <person name="Clum A."/>
            <person name="Copeland A."/>
            <person name="Grisel N."/>
            <person name="Haridas S."/>
            <person name="Kipfer T."/>
            <person name="LaButti K."/>
            <person name="Lindquist E."/>
            <person name="Lipzen A."/>
            <person name="Maire R."/>
            <person name="Meier B."/>
            <person name="Mihaltcheva S."/>
            <person name="Molinier V."/>
            <person name="Murat C."/>
            <person name="Poggeler S."/>
            <person name="Quandt C.A."/>
            <person name="Sperisen C."/>
            <person name="Tritt A."/>
            <person name="Tisserant E."/>
            <person name="Crous P.W."/>
            <person name="Henrissat B."/>
            <person name="Nehls U."/>
            <person name="Egli S."/>
            <person name="Spatafora J.W."/>
            <person name="Grigoriev I.V."/>
            <person name="Martin F.M."/>
        </authorList>
    </citation>
    <scope>NUCLEOTIDE SEQUENCE [LARGE SCALE GENOMIC DNA]</scope>
    <source>
        <strain evidence="1 2">CBS 207.34</strain>
    </source>
</reference>
<gene>
    <name evidence="1" type="ORF">AOQ84DRAFT_418407</name>
</gene>
<accession>A0A8E2ERV2</accession>
<proteinExistence type="predicted"/>
<dbReference type="Proteomes" id="UP000250140">
    <property type="component" value="Unassembled WGS sequence"/>
</dbReference>
<dbReference type="AlphaFoldDB" id="A0A8E2ERV2"/>